<protein>
    <submittedName>
        <fullName evidence="10">Succinate:cytochrome c oxidoreductase subunit 3</fullName>
    </submittedName>
</protein>
<evidence type="ECO:0000256" key="2">
    <source>
        <dbReference type="ARBA" id="ARBA00022617"/>
    </source>
</evidence>
<dbReference type="PIRSF" id="PIRSF000178">
    <property type="entry name" value="SDH_cyt_b560"/>
    <property type="match status" value="1"/>
</dbReference>
<keyword evidence="2 8" id="KW-0349">Heme</keyword>
<keyword evidence="3 9" id="KW-0812">Transmembrane</keyword>
<proteinExistence type="predicted"/>
<dbReference type="EMBL" id="KF515971">
    <property type="protein sequence ID" value="AHB34963.1"/>
    <property type="molecule type" value="Genomic_DNA"/>
</dbReference>
<dbReference type="GO" id="GO:0046872">
    <property type="term" value="F:metal ion binding"/>
    <property type="evidence" value="ECO:0007669"/>
    <property type="project" value="UniProtKB-KW"/>
</dbReference>
<dbReference type="EMBL" id="KJ708764">
    <property type="protein sequence ID" value="AIB08189.1"/>
    <property type="molecule type" value="Genomic_DNA"/>
</dbReference>
<comment type="cofactor">
    <cofactor evidence="8">
        <name>heme</name>
        <dbReference type="ChEBI" id="CHEBI:30413"/>
    </cofactor>
    <text evidence="8">The heme is bound between the two transmembrane subunits.</text>
</comment>
<dbReference type="PROSITE" id="PS01001">
    <property type="entry name" value="SDH_CYT_2"/>
    <property type="match status" value="1"/>
</dbReference>
<dbReference type="GO" id="GO:0006121">
    <property type="term" value="P:mitochondrial electron transport, succinate to ubiquinone"/>
    <property type="evidence" value="ECO:0007669"/>
    <property type="project" value="TreeGrafter"/>
</dbReference>
<dbReference type="Gene3D" id="1.20.1300.10">
    <property type="entry name" value="Fumarate reductase/succinate dehydrogenase, transmembrane subunit"/>
    <property type="match status" value="1"/>
</dbReference>
<dbReference type="GO" id="GO:0009055">
    <property type="term" value="F:electron transfer activity"/>
    <property type="evidence" value="ECO:0007669"/>
    <property type="project" value="InterPro"/>
</dbReference>
<dbReference type="Pfam" id="PF01127">
    <property type="entry name" value="Sdh_cyt"/>
    <property type="match status" value="1"/>
</dbReference>
<reference evidence="10" key="1">
    <citation type="journal article" date="2014" name="Sci. Rep.">
        <title>Minimally destructive sampling of type specimens of Pyropia (Bangiales, Rhodophyta) recovers complete plastid and mitochondrial genomes.</title>
        <authorList>
            <person name="Hughey J.R."/>
            <person name="Gabrielson P.W."/>
            <person name="Rohmer L."/>
            <person name="Tortolani J."/>
            <person name="Silva M."/>
            <person name="Miller K.A."/>
            <person name="Young J.D."/>
            <person name="Martell C."/>
            <person name="Ruediger E."/>
        </authorList>
    </citation>
    <scope>NUCLEOTIDE SEQUENCE</scope>
</reference>
<evidence type="ECO:0000256" key="5">
    <source>
        <dbReference type="ARBA" id="ARBA00022989"/>
    </source>
</evidence>
<evidence type="ECO:0000256" key="8">
    <source>
        <dbReference type="PIRSR" id="PIRSR000178-1"/>
    </source>
</evidence>
<evidence type="ECO:0000313" key="10">
    <source>
        <dbReference type="EMBL" id="AIB08189.1"/>
    </source>
</evidence>
<feature type="transmembrane region" description="Helical" evidence="9">
    <location>
        <begin position="112"/>
        <end position="131"/>
    </location>
</feature>
<dbReference type="PANTHER" id="PTHR10978">
    <property type="entry name" value="SUCCINATE DEHYDROGENASE CYTOCHROME B560 SUBUNIT"/>
    <property type="match status" value="1"/>
</dbReference>
<dbReference type="InterPro" id="IPR000701">
    <property type="entry name" value="SuccDH_FuR_B_TM-su"/>
</dbReference>
<keyword evidence="4 8" id="KW-0479">Metal-binding</keyword>
<dbReference type="InterPro" id="IPR034804">
    <property type="entry name" value="SQR/QFR_C/D"/>
</dbReference>
<dbReference type="CDD" id="cd03499">
    <property type="entry name" value="SQR_TypeC_SdhC"/>
    <property type="match status" value="1"/>
</dbReference>
<dbReference type="InterPro" id="IPR018495">
    <property type="entry name" value="Succ_DH_cyt_bsu_CS"/>
</dbReference>
<dbReference type="PROSITE" id="PS01000">
    <property type="entry name" value="SDH_CYT_1"/>
    <property type="match status" value="1"/>
</dbReference>
<name>A0A060D3N4_PYRPE</name>
<evidence type="ECO:0000256" key="4">
    <source>
        <dbReference type="ARBA" id="ARBA00022723"/>
    </source>
</evidence>
<evidence type="ECO:0000256" key="9">
    <source>
        <dbReference type="SAM" id="Phobius"/>
    </source>
</evidence>
<gene>
    <name evidence="10" type="primary">sdh3</name>
</gene>
<sequence>MQNLNRPISPHLTIYNPQKASTFSIWHRISGVFMFTIITSSLLIFNNLYLSYTTVFLVPLLFKYFLFDWLLFSCKLLLQTIFLYHTINGIRHLLWDSVIHVNTIKMRKDANILLFVAFIIILIQFCVEFQLRK</sequence>
<feature type="transmembrane region" description="Helical" evidence="9">
    <location>
        <begin position="29"/>
        <end position="52"/>
    </location>
</feature>
<dbReference type="GO" id="GO:0016020">
    <property type="term" value="C:membrane"/>
    <property type="evidence" value="ECO:0007669"/>
    <property type="project" value="UniProtKB-SubCell"/>
</dbReference>
<comment type="subcellular location">
    <subcellularLocation>
        <location evidence="1">Membrane</location>
        <topology evidence="1">Multi-pass membrane protein</topology>
    </subcellularLocation>
</comment>
<accession>A0A060D3N4</accession>
<evidence type="ECO:0000256" key="7">
    <source>
        <dbReference type="ARBA" id="ARBA00023136"/>
    </source>
</evidence>
<evidence type="ECO:0000256" key="3">
    <source>
        <dbReference type="ARBA" id="ARBA00022692"/>
    </source>
</evidence>
<dbReference type="NCBIfam" id="TIGR02970">
    <property type="entry name" value="succ_dehyd_cytB"/>
    <property type="match status" value="1"/>
</dbReference>
<dbReference type="InterPro" id="IPR014314">
    <property type="entry name" value="Succ_DH_cytb556"/>
</dbReference>
<feature type="binding site" description="axial binding residue" evidence="8">
    <location>
        <position position="85"/>
    </location>
    <ligand>
        <name>heme</name>
        <dbReference type="ChEBI" id="CHEBI:30413"/>
        <note>ligand shared with second transmembrane subunit</note>
    </ligand>
    <ligandPart>
        <name>Fe</name>
        <dbReference type="ChEBI" id="CHEBI:18248"/>
    </ligandPart>
</feature>
<evidence type="ECO:0000256" key="1">
    <source>
        <dbReference type="ARBA" id="ARBA00004141"/>
    </source>
</evidence>
<dbReference type="PANTHER" id="PTHR10978:SF5">
    <property type="entry name" value="SUCCINATE DEHYDROGENASE CYTOCHROME B560 SUBUNIT, MITOCHONDRIAL"/>
    <property type="match status" value="1"/>
</dbReference>
<dbReference type="AlphaFoldDB" id="A0A060D3N4"/>
<dbReference type="GO" id="GO:0005739">
    <property type="term" value="C:mitochondrion"/>
    <property type="evidence" value="ECO:0007669"/>
    <property type="project" value="GOC"/>
</dbReference>
<feature type="transmembrane region" description="Helical" evidence="9">
    <location>
        <begin position="64"/>
        <end position="84"/>
    </location>
</feature>
<evidence type="ECO:0000256" key="6">
    <source>
        <dbReference type="ARBA" id="ARBA00023004"/>
    </source>
</evidence>
<keyword evidence="5 9" id="KW-1133">Transmembrane helix</keyword>
<keyword evidence="7 9" id="KW-0472">Membrane</keyword>
<keyword evidence="6 8" id="KW-0408">Iron</keyword>
<geneLocation type="mitochondrion" evidence="10"/>
<dbReference type="SUPFAM" id="SSF81343">
    <property type="entry name" value="Fumarate reductase respiratory complex transmembrane subunits"/>
    <property type="match status" value="1"/>
</dbReference>
<keyword evidence="10" id="KW-0496">Mitochondrion</keyword>
<dbReference type="GO" id="GO:0006099">
    <property type="term" value="P:tricarboxylic acid cycle"/>
    <property type="evidence" value="ECO:0007669"/>
    <property type="project" value="InterPro"/>
</dbReference>
<organism evidence="10">
    <name type="scientific">Pyropia perforata</name>
    <name type="common">Red alga</name>
    <name type="synonym">Porphyra perforata</name>
    <dbReference type="NCBI Taxonomy" id="182771"/>
    <lineage>
        <taxon>Eukaryota</taxon>
        <taxon>Rhodophyta</taxon>
        <taxon>Bangiophyceae</taxon>
        <taxon>Bangiales</taxon>
        <taxon>Bangiaceae</taxon>
        <taxon>Pyropia</taxon>
    </lineage>
</organism>